<comment type="caution">
    <text evidence="1">The sequence shown here is derived from an EMBL/GenBank/DDBJ whole genome shotgun (WGS) entry which is preliminary data.</text>
</comment>
<dbReference type="AlphaFoldDB" id="A0A1E3K840"/>
<reference evidence="1 2" key="1">
    <citation type="submission" date="2016-06" db="EMBL/GenBank/DDBJ databases">
        <title>Evolution of pathogenesis and genome organization in the Tremellales.</title>
        <authorList>
            <person name="Cuomo C."/>
            <person name="Litvintseva A."/>
            <person name="Heitman J."/>
            <person name="Chen Y."/>
            <person name="Sun S."/>
            <person name="Springer D."/>
            <person name="Dromer F."/>
            <person name="Young S."/>
            <person name="Zeng Q."/>
            <person name="Chapman S."/>
            <person name="Gujja S."/>
            <person name="Saif S."/>
            <person name="Birren B."/>
        </authorList>
    </citation>
    <scope>NUCLEOTIDE SEQUENCE [LARGE SCALE GENOMIC DNA]</scope>
    <source>
        <strain evidence="1 2">CBS 6273</strain>
    </source>
</reference>
<protein>
    <submittedName>
        <fullName evidence="1">Uncharacterized protein</fullName>
    </submittedName>
</protein>
<accession>A0A1E3K840</accession>
<proteinExistence type="predicted"/>
<sequence>MYFTAATTTSVILPTFLIPGPVYRLPLVRLIGPLTVLSVRPCTSGRERFSGTDVPGVTAIAWAVLPILDEIRRRQLTVEEAFMDATVGTNTSNLELYVIMLDVEHGVNDPTRAAYRKSENDLLPAERALVSDF</sequence>
<evidence type="ECO:0000313" key="2">
    <source>
        <dbReference type="Proteomes" id="UP000095149"/>
    </source>
</evidence>
<gene>
    <name evidence="1" type="ORF">I350_02849</name>
</gene>
<evidence type="ECO:0000313" key="1">
    <source>
        <dbReference type="EMBL" id="ODO09249.1"/>
    </source>
</evidence>
<dbReference type="EMBL" id="MEKH01000004">
    <property type="protein sequence ID" value="ODO09249.1"/>
    <property type="molecule type" value="Genomic_DNA"/>
</dbReference>
<dbReference type="Proteomes" id="UP000095149">
    <property type="component" value="Unassembled WGS sequence"/>
</dbReference>
<name>A0A1E3K840_9TREE</name>
<organism evidence="1 2">
    <name type="scientific">Cryptococcus amylolentus CBS 6273</name>
    <dbReference type="NCBI Taxonomy" id="1296118"/>
    <lineage>
        <taxon>Eukaryota</taxon>
        <taxon>Fungi</taxon>
        <taxon>Dikarya</taxon>
        <taxon>Basidiomycota</taxon>
        <taxon>Agaricomycotina</taxon>
        <taxon>Tremellomycetes</taxon>
        <taxon>Tremellales</taxon>
        <taxon>Cryptococcaceae</taxon>
        <taxon>Cryptococcus</taxon>
    </lineage>
</organism>